<evidence type="ECO:0000259" key="2">
    <source>
        <dbReference type="Pfam" id="PF09925"/>
    </source>
</evidence>
<feature type="transmembrane region" description="Helical" evidence="1">
    <location>
        <begin position="155"/>
        <end position="172"/>
    </location>
</feature>
<feature type="transmembrane region" description="Helical" evidence="1">
    <location>
        <begin position="93"/>
        <end position="114"/>
    </location>
</feature>
<feature type="transmembrane region" description="Helical" evidence="1">
    <location>
        <begin position="204"/>
        <end position="221"/>
    </location>
</feature>
<keyword evidence="1" id="KW-0472">Membrane</keyword>
<feature type="transmembrane region" description="Helical" evidence="1">
    <location>
        <begin position="228"/>
        <end position="245"/>
    </location>
</feature>
<keyword evidence="4" id="KW-1185">Reference proteome</keyword>
<dbReference type="EMBL" id="JBHSNS010000011">
    <property type="protein sequence ID" value="MFC5730864.1"/>
    <property type="molecule type" value="Genomic_DNA"/>
</dbReference>
<sequence length="362" mass="36691">MTTIVTKAGVVRARHMGRGPELVDRLNAWVSEGIITEAQARRIEAHESRSGHPAGDPARPSLLPEALGYLGGVVVLVAAALLAGQLWADLTLVSRLLLVGTAAAALLTAGAAVPKRAGQAGRRLRGVLWAGAVLAWAGFLGVVAADGWAMSENHAALVTTLGAAVPAIVLWLRSPTLAQHLVAILTVAAAAATTVVQVDDTGRLPGLGVWAVGIVWLVLSWGQVIRPARAGMALGLTAAVLGGWLSMSTDAGSGLALLTATGAIAVGLLLRDLLLVAIGALGLLLALPTAVARWFDGSVAAPLALLGAGVLLIVGALSIARGHEDREHRSRVPHAVESPLVAIALSAAVVVVILMVVGVVAS</sequence>
<feature type="transmembrane region" description="Helical" evidence="1">
    <location>
        <begin position="126"/>
        <end position="149"/>
    </location>
</feature>
<feature type="transmembrane region" description="Helical" evidence="1">
    <location>
        <begin position="251"/>
        <end position="270"/>
    </location>
</feature>
<evidence type="ECO:0000313" key="3">
    <source>
        <dbReference type="EMBL" id="MFC5730864.1"/>
    </source>
</evidence>
<dbReference type="RefSeq" id="WP_136432151.1">
    <property type="nucleotide sequence ID" value="NZ_JBHSNS010000011.1"/>
</dbReference>
<keyword evidence="1" id="KW-0812">Transmembrane</keyword>
<protein>
    <submittedName>
        <fullName evidence="3">DUF2157 domain-containing protein</fullName>
    </submittedName>
</protein>
<feature type="domain" description="DUF2157" evidence="2">
    <location>
        <begin position="28"/>
        <end position="177"/>
    </location>
</feature>
<reference evidence="4" key="1">
    <citation type="journal article" date="2019" name="Int. J. Syst. Evol. Microbiol.">
        <title>The Global Catalogue of Microorganisms (GCM) 10K type strain sequencing project: providing services to taxonomists for standard genome sequencing and annotation.</title>
        <authorList>
            <consortium name="The Broad Institute Genomics Platform"/>
            <consortium name="The Broad Institute Genome Sequencing Center for Infectious Disease"/>
            <person name="Wu L."/>
            <person name="Ma J."/>
        </authorList>
    </citation>
    <scope>NUCLEOTIDE SEQUENCE [LARGE SCALE GENOMIC DNA]</scope>
    <source>
        <strain evidence="4">YIM 94188</strain>
    </source>
</reference>
<dbReference type="Pfam" id="PF09925">
    <property type="entry name" value="DUF2157"/>
    <property type="match status" value="1"/>
</dbReference>
<keyword evidence="1" id="KW-1133">Transmembrane helix</keyword>
<comment type="caution">
    <text evidence="3">The sequence shown here is derived from an EMBL/GenBank/DDBJ whole genome shotgun (WGS) entry which is preliminary data.</text>
</comment>
<feature type="transmembrane region" description="Helical" evidence="1">
    <location>
        <begin position="181"/>
        <end position="198"/>
    </location>
</feature>
<name>A0ABW0ZMR3_9ACTN</name>
<evidence type="ECO:0000313" key="4">
    <source>
        <dbReference type="Proteomes" id="UP001596072"/>
    </source>
</evidence>
<dbReference type="Proteomes" id="UP001596072">
    <property type="component" value="Unassembled WGS sequence"/>
</dbReference>
<feature type="transmembrane region" description="Helical" evidence="1">
    <location>
        <begin position="340"/>
        <end position="361"/>
    </location>
</feature>
<proteinExistence type="predicted"/>
<gene>
    <name evidence="3" type="ORF">ACFPQB_18225</name>
</gene>
<feature type="transmembrane region" description="Helical" evidence="1">
    <location>
        <begin position="275"/>
        <end position="295"/>
    </location>
</feature>
<feature type="transmembrane region" description="Helical" evidence="1">
    <location>
        <begin position="66"/>
        <end position="87"/>
    </location>
</feature>
<dbReference type="InterPro" id="IPR018677">
    <property type="entry name" value="DUF2157"/>
</dbReference>
<organism evidence="3 4">
    <name type="scientific">Nocardioides vastitatis</name>
    <dbReference type="NCBI Taxonomy" id="2568655"/>
    <lineage>
        <taxon>Bacteria</taxon>
        <taxon>Bacillati</taxon>
        <taxon>Actinomycetota</taxon>
        <taxon>Actinomycetes</taxon>
        <taxon>Propionibacteriales</taxon>
        <taxon>Nocardioidaceae</taxon>
        <taxon>Nocardioides</taxon>
    </lineage>
</organism>
<feature type="transmembrane region" description="Helical" evidence="1">
    <location>
        <begin position="301"/>
        <end position="320"/>
    </location>
</feature>
<accession>A0ABW0ZMR3</accession>
<evidence type="ECO:0000256" key="1">
    <source>
        <dbReference type="SAM" id="Phobius"/>
    </source>
</evidence>